<dbReference type="AlphaFoldDB" id="A0AAV7MU30"/>
<feature type="region of interest" description="Disordered" evidence="1">
    <location>
        <begin position="40"/>
        <end position="72"/>
    </location>
</feature>
<proteinExistence type="predicted"/>
<gene>
    <name evidence="2" type="ORF">NDU88_004269</name>
</gene>
<dbReference type="EMBL" id="JANPWB010000013">
    <property type="protein sequence ID" value="KAJ1106871.1"/>
    <property type="molecule type" value="Genomic_DNA"/>
</dbReference>
<evidence type="ECO:0000313" key="2">
    <source>
        <dbReference type="EMBL" id="KAJ1106871.1"/>
    </source>
</evidence>
<feature type="compositionally biased region" description="Basic and acidic residues" evidence="1">
    <location>
        <begin position="59"/>
        <end position="72"/>
    </location>
</feature>
<dbReference type="Proteomes" id="UP001066276">
    <property type="component" value="Chromosome 9"/>
</dbReference>
<sequence length="72" mass="7963">MGNGSPGEQLAANIMPVREYNSDWRGAVCEARNTWLTEDHCTQPSTAEQRAAPKLFGRGSREQRADQLDTNA</sequence>
<organism evidence="2 3">
    <name type="scientific">Pleurodeles waltl</name>
    <name type="common">Iberian ribbed newt</name>
    <dbReference type="NCBI Taxonomy" id="8319"/>
    <lineage>
        <taxon>Eukaryota</taxon>
        <taxon>Metazoa</taxon>
        <taxon>Chordata</taxon>
        <taxon>Craniata</taxon>
        <taxon>Vertebrata</taxon>
        <taxon>Euteleostomi</taxon>
        <taxon>Amphibia</taxon>
        <taxon>Batrachia</taxon>
        <taxon>Caudata</taxon>
        <taxon>Salamandroidea</taxon>
        <taxon>Salamandridae</taxon>
        <taxon>Pleurodelinae</taxon>
        <taxon>Pleurodeles</taxon>
    </lineage>
</organism>
<protein>
    <submittedName>
        <fullName evidence="2">Uncharacterized protein</fullName>
    </submittedName>
</protein>
<evidence type="ECO:0000313" key="3">
    <source>
        <dbReference type="Proteomes" id="UP001066276"/>
    </source>
</evidence>
<reference evidence="2" key="1">
    <citation type="journal article" date="2022" name="bioRxiv">
        <title>Sequencing and chromosome-scale assembly of the giantPleurodeles waltlgenome.</title>
        <authorList>
            <person name="Brown T."/>
            <person name="Elewa A."/>
            <person name="Iarovenko S."/>
            <person name="Subramanian E."/>
            <person name="Araus A.J."/>
            <person name="Petzold A."/>
            <person name="Susuki M."/>
            <person name="Suzuki K.-i.T."/>
            <person name="Hayashi T."/>
            <person name="Toyoda A."/>
            <person name="Oliveira C."/>
            <person name="Osipova E."/>
            <person name="Leigh N.D."/>
            <person name="Simon A."/>
            <person name="Yun M.H."/>
        </authorList>
    </citation>
    <scope>NUCLEOTIDE SEQUENCE</scope>
    <source>
        <strain evidence="2">20211129_DDA</strain>
        <tissue evidence="2">Liver</tissue>
    </source>
</reference>
<evidence type="ECO:0000256" key="1">
    <source>
        <dbReference type="SAM" id="MobiDB-lite"/>
    </source>
</evidence>
<comment type="caution">
    <text evidence="2">The sequence shown here is derived from an EMBL/GenBank/DDBJ whole genome shotgun (WGS) entry which is preliminary data.</text>
</comment>
<keyword evidence="3" id="KW-1185">Reference proteome</keyword>
<name>A0AAV7MU30_PLEWA</name>
<accession>A0AAV7MU30</accession>